<sequence length="291" mass="31356">MTTDGCCIACGWNGLSSGDVGPLRLCLVCCHFGLYGDDPAGFIDGCASFDCSSIIRAVLDEGLPGPRVDFKTLHGVLLKSLDLLGGEHPQQHHRRTVVWHTPQTSSTKTSLENKSKNSRSRVHYGKFVRAKDVSQYSKKSLKIVLGTPLSAPDRPAQSVDDMAVPTTTTGTTQDPANIHLDFGIKTYSSALDLKDYFAMKRRQKIGKGTLDSDRGIKRRELSPSALAGARVSFSLGPHSQETAESDSADDARVSFSLGPRSEEKSESHAGGGTLAVLGQTFFKVVKPSKLF</sequence>
<dbReference type="Proteomes" id="UP000281553">
    <property type="component" value="Unassembled WGS sequence"/>
</dbReference>
<accession>A0A3P7LEX8</accession>
<dbReference type="EMBL" id="UYRU01046487">
    <property type="protein sequence ID" value="VDN09143.1"/>
    <property type="molecule type" value="Genomic_DNA"/>
</dbReference>
<reference evidence="2 3" key="1">
    <citation type="submission" date="2018-11" db="EMBL/GenBank/DDBJ databases">
        <authorList>
            <consortium name="Pathogen Informatics"/>
        </authorList>
    </citation>
    <scope>NUCLEOTIDE SEQUENCE [LARGE SCALE GENOMIC DNA]</scope>
</reference>
<dbReference type="AlphaFoldDB" id="A0A3P7LEX8"/>
<organism evidence="2 3">
    <name type="scientific">Dibothriocephalus latus</name>
    <name type="common">Fish tapeworm</name>
    <name type="synonym">Diphyllobothrium latum</name>
    <dbReference type="NCBI Taxonomy" id="60516"/>
    <lineage>
        <taxon>Eukaryota</taxon>
        <taxon>Metazoa</taxon>
        <taxon>Spiralia</taxon>
        <taxon>Lophotrochozoa</taxon>
        <taxon>Platyhelminthes</taxon>
        <taxon>Cestoda</taxon>
        <taxon>Eucestoda</taxon>
        <taxon>Diphyllobothriidea</taxon>
        <taxon>Diphyllobothriidae</taxon>
        <taxon>Dibothriocephalus</taxon>
    </lineage>
</organism>
<evidence type="ECO:0000256" key="1">
    <source>
        <dbReference type="SAM" id="MobiDB-lite"/>
    </source>
</evidence>
<evidence type="ECO:0000313" key="2">
    <source>
        <dbReference type="EMBL" id="VDN09143.1"/>
    </source>
</evidence>
<gene>
    <name evidence="2" type="ORF">DILT_LOCUS4974</name>
</gene>
<proteinExistence type="predicted"/>
<protein>
    <submittedName>
        <fullName evidence="2">Uncharacterized protein</fullName>
    </submittedName>
</protein>
<feature type="region of interest" description="Disordered" evidence="1">
    <location>
        <begin position="237"/>
        <end position="271"/>
    </location>
</feature>
<evidence type="ECO:0000313" key="3">
    <source>
        <dbReference type="Proteomes" id="UP000281553"/>
    </source>
</evidence>
<dbReference type="OrthoDB" id="29523at2759"/>
<keyword evidence="3" id="KW-1185">Reference proteome</keyword>
<name>A0A3P7LEX8_DIBLA</name>